<evidence type="ECO:0000256" key="3">
    <source>
        <dbReference type="ARBA" id="ARBA00023002"/>
    </source>
</evidence>
<evidence type="ECO:0000313" key="7">
    <source>
        <dbReference type="EMBL" id="MBC9225844.1"/>
    </source>
</evidence>
<dbReference type="GO" id="GO:0016121">
    <property type="term" value="P:carotene catabolic process"/>
    <property type="evidence" value="ECO:0007669"/>
    <property type="project" value="TreeGrafter"/>
</dbReference>
<dbReference type="AlphaFoldDB" id="A0A8I0EUM1"/>
<comment type="cofactor">
    <cofactor evidence="5 6">
        <name>Fe(2+)</name>
        <dbReference type="ChEBI" id="CHEBI:29033"/>
    </cofactor>
    <text evidence="5 6">Binds 1 Fe(2+) ion per subunit.</text>
</comment>
<dbReference type="InterPro" id="IPR004294">
    <property type="entry name" value="Carotenoid_Oase"/>
</dbReference>
<keyword evidence="2 5" id="KW-0479">Metal-binding</keyword>
<comment type="caution">
    <text evidence="7">The sequence shown here is derived from an EMBL/GenBank/DDBJ whole genome shotgun (WGS) entry which is preliminary data.</text>
</comment>
<sequence>MTETIDPTTESSNRYLRDNFAPVREELTATDLTVTGRLPDHLDGRYLRIGPNPLDDPGDQHHWFLGEGMVHGVRLRDGQAQWYRNRWVRSAAVADALGEPQRGTPGELDFAANTNVLEHHGRTLALVEAGAPPYELTHELETVGPCDFGGTLPSLPGRPGYAAHPHRDPDTGELHALSYNWMRGNRVAYSVLGNDGRIRRSVDIEVHGSPMMHDFALTEHHVVILDLPVTFDIAAATTDVPRLVRPVVRGILNRVIGRNPLPEPVIARIARGGSDDASLPYRWNPDYPARIGIMPRDGDGASVRWFEIAPCFVFHTLNAYDDGDTVVVDVIRHPKMFATVLNGPNEGPAVLTRFTLDLRTGRAHESGIDQRSQEFPRHDERLTGRRHRYGWAVGFEDGVPGDTVLRHDLEAGTTDARRLGPGLEASEFCFVPHPDGTTEDDGVLMGYVHDRAEGRSQLRLLDAATLEDVATVHLPGRVPAGFHGNWAPEGTDLADV</sequence>
<dbReference type="RefSeq" id="WP_187768880.1">
    <property type="nucleotide sequence ID" value="NZ_JACTVM010000001.1"/>
</dbReference>
<dbReference type="GO" id="GO:0046872">
    <property type="term" value="F:metal ion binding"/>
    <property type="evidence" value="ECO:0007669"/>
    <property type="project" value="UniProtKB-KW"/>
</dbReference>
<feature type="binding site" evidence="5">
    <location>
        <position position="483"/>
    </location>
    <ligand>
        <name>Fe cation</name>
        <dbReference type="ChEBI" id="CHEBI:24875"/>
        <note>catalytic</note>
    </ligand>
</feature>
<name>A0A8I0EUM1_9ACTN</name>
<proteinExistence type="inferred from homology"/>
<feature type="binding site" evidence="5">
    <location>
        <position position="315"/>
    </location>
    <ligand>
        <name>Fe cation</name>
        <dbReference type="ChEBI" id="CHEBI:24875"/>
        <note>catalytic</note>
    </ligand>
</feature>
<dbReference type="PANTHER" id="PTHR10543:SF89">
    <property type="entry name" value="CAROTENOID 9,10(9',10')-CLEAVAGE DIOXYGENASE 1"/>
    <property type="match status" value="1"/>
</dbReference>
<keyword evidence="6" id="KW-0223">Dioxygenase</keyword>
<evidence type="ECO:0000256" key="1">
    <source>
        <dbReference type="ARBA" id="ARBA00006787"/>
    </source>
</evidence>
<accession>A0A8I0EUM1</accession>
<dbReference type="EMBL" id="JACTVM010000001">
    <property type="protein sequence ID" value="MBC9225844.1"/>
    <property type="molecule type" value="Genomic_DNA"/>
</dbReference>
<evidence type="ECO:0000313" key="8">
    <source>
        <dbReference type="Proteomes" id="UP000620591"/>
    </source>
</evidence>
<dbReference type="PANTHER" id="PTHR10543">
    <property type="entry name" value="BETA-CAROTENE DIOXYGENASE"/>
    <property type="match status" value="1"/>
</dbReference>
<dbReference type="EC" id="1.13.11.-" evidence="6"/>
<dbReference type="Pfam" id="PF03055">
    <property type="entry name" value="RPE65"/>
    <property type="match status" value="1"/>
</dbReference>
<comment type="similarity">
    <text evidence="1 6">Belongs to the carotenoid oxygenase family.</text>
</comment>
<evidence type="ECO:0000256" key="2">
    <source>
        <dbReference type="ARBA" id="ARBA00022723"/>
    </source>
</evidence>
<dbReference type="GO" id="GO:0010436">
    <property type="term" value="F:carotenoid dioxygenase activity"/>
    <property type="evidence" value="ECO:0007669"/>
    <property type="project" value="TreeGrafter"/>
</dbReference>
<keyword evidence="3 6" id="KW-0560">Oxidoreductase</keyword>
<evidence type="ECO:0000256" key="4">
    <source>
        <dbReference type="ARBA" id="ARBA00023004"/>
    </source>
</evidence>
<evidence type="ECO:0000256" key="6">
    <source>
        <dbReference type="RuleBase" id="RU364048"/>
    </source>
</evidence>
<feature type="binding site" evidence="5">
    <location>
        <position position="213"/>
    </location>
    <ligand>
        <name>Fe cation</name>
        <dbReference type="ChEBI" id="CHEBI:24875"/>
        <note>catalytic</note>
    </ligand>
</feature>
<dbReference type="Proteomes" id="UP000620591">
    <property type="component" value="Unassembled WGS sequence"/>
</dbReference>
<feature type="binding site" evidence="5">
    <location>
        <position position="164"/>
    </location>
    <ligand>
        <name>Fe cation</name>
        <dbReference type="ChEBI" id="CHEBI:24875"/>
        <note>catalytic</note>
    </ligand>
</feature>
<organism evidence="7 8">
    <name type="scientific">Aeromicrobium senzhongii</name>
    <dbReference type="NCBI Taxonomy" id="2663859"/>
    <lineage>
        <taxon>Bacteria</taxon>
        <taxon>Bacillati</taxon>
        <taxon>Actinomycetota</taxon>
        <taxon>Actinomycetes</taxon>
        <taxon>Propionibacteriales</taxon>
        <taxon>Nocardioidaceae</taxon>
        <taxon>Aeromicrobium</taxon>
    </lineage>
</organism>
<evidence type="ECO:0000256" key="5">
    <source>
        <dbReference type="PIRSR" id="PIRSR604294-1"/>
    </source>
</evidence>
<reference evidence="7" key="1">
    <citation type="submission" date="2020-09" db="EMBL/GenBank/DDBJ databases">
        <title>Novel species in genus Aeromicrobium.</title>
        <authorList>
            <person name="Zhang G."/>
        </authorList>
    </citation>
    <scope>NUCLEOTIDE SEQUENCE</scope>
    <source>
        <strain evidence="7">Zg-636</strain>
    </source>
</reference>
<protein>
    <recommendedName>
        <fullName evidence="6">Dioxygenase</fullName>
        <ecNumber evidence="6">1.13.11.-</ecNumber>
    </recommendedName>
</protein>
<gene>
    <name evidence="7" type="ORF">IBG24_05905</name>
</gene>
<keyword evidence="4 5" id="KW-0408">Iron</keyword>